<accession>A0A1Y5E199</accession>
<dbReference type="InterPro" id="IPR010389">
    <property type="entry name" value="Urate_ox_N"/>
</dbReference>
<evidence type="ECO:0000259" key="2">
    <source>
        <dbReference type="Pfam" id="PF06181"/>
    </source>
</evidence>
<feature type="transmembrane region" description="Helical" evidence="1">
    <location>
        <begin position="84"/>
        <end position="103"/>
    </location>
</feature>
<sequence length="207" mass="22441">MDLINMLARWGHLLFGMTWIGLLYYFNFIQGGYFKSATPEGLADGKAKLAPAALWWFRWGAMFTFLTGLVLLVSVHHLKVMNDYIIVGATMGTLMFLNVWLIIWPNQKIALGMVEGDAATAGAKALLASRTNTLFSAPMAFFMLAGPHYAGYGMGVGSMAMWITLAIVGVLEVNAVVGKQGPMTTVRGVIVSSLVLTLIIVGILAFM</sequence>
<evidence type="ECO:0000256" key="1">
    <source>
        <dbReference type="SAM" id="Phobius"/>
    </source>
</evidence>
<feature type="transmembrane region" description="Helical" evidence="1">
    <location>
        <begin position="12"/>
        <end position="33"/>
    </location>
</feature>
<keyword evidence="1" id="KW-0812">Transmembrane</keyword>
<dbReference type="Pfam" id="PF06181">
    <property type="entry name" value="Urate_ox_N"/>
    <property type="match status" value="1"/>
</dbReference>
<proteinExistence type="predicted"/>
<evidence type="ECO:0000313" key="3">
    <source>
        <dbReference type="EMBL" id="OUR74954.1"/>
    </source>
</evidence>
<feature type="domain" description="Urate oxidase N-terminal" evidence="2">
    <location>
        <begin position="83"/>
        <end position="172"/>
    </location>
</feature>
<dbReference type="PIRSF" id="PIRSF032086">
    <property type="entry name" value="UCP032086"/>
    <property type="match status" value="1"/>
</dbReference>
<protein>
    <submittedName>
        <fullName evidence="3">Antitermination protein NusG</fullName>
    </submittedName>
</protein>
<dbReference type="AlphaFoldDB" id="A0A1Y5E199"/>
<evidence type="ECO:0000313" key="4">
    <source>
        <dbReference type="Proteomes" id="UP000243053"/>
    </source>
</evidence>
<feature type="transmembrane region" description="Helical" evidence="1">
    <location>
        <begin position="53"/>
        <end position="72"/>
    </location>
</feature>
<reference evidence="4" key="1">
    <citation type="journal article" date="2017" name="Proc. Natl. Acad. Sci. U.S.A.">
        <title>Simulation of Deepwater Horizon oil plume reveals substrate specialization within a complex community of hydrocarbon degraders.</title>
        <authorList>
            <person name="Hu P."/>
            <person name="Dubinsky E.A."/>
            <person name="Probst A.J."/>
            <person name="Wang J."/>
            <person name="Sieber C.M.K."/>
            <person name="Tom L.M."/>
            <person name="Gardinali P."/>
            <person name="Banfield J.F."/>
            <person name="Atlas R.M."/>
            <person name="Andersen G.L."/>
        </authorList>
    </citation>
    <scope>NUCLEOTIDE SEQUENCE [LARGE SCALE GENOMIC DNA]</scope>
</reference>
<dbReference type="Proteomes" id="UP000243053">
    <property type="component" value="Unassembled WGS sequence"/>
</dbReference>
<keyword evidence="1" id="KW-0472">Membrane</keyword>
<name>A0A1Y5E199_COLPS</name>
<dbReference type="InterPro" id="IPR016988">
    <property type="entry name" value="UCP032086"/>
</dbReference>
<comment type="caution">
    <text evidence="3">The sequence shown here is derived from an EMBL/GenBank/DDBJ whole genome shotgun (WGS) entry which is preliminary data.</text>
</comment>
<dbReference type="EMBL" id="MAAF01000120">
    <property type="protein sequence ID" value="OUR74954.1"/>
    <property type="molecule type" value="Genomic_DNA"/>
</dbReference>
<organism evidence="3 4">
    <name type="scientific">Colwellia psychrerythraea</name>
    <name type="common">Vibrio psychroerythus</name>
    <dbReference type="NCBI Taxonomy" id="28229"/>
    <lineage>
        <taxon>Bacteria</taxon>
        <taxon>Pseudomonadati</taxon>
        <taxon>Pseudomonadota</taxon>
        <taxon>Gammaproteobacteria</taxon>
        <taxon>Alteromonadales</taxon>
        <taxon>Colwelliaceae</taxon>
        <taxon>Colwellia</taxon>
    </lineage>
</organism>
<feature type="transmembrane region" description="Helical" evidence="1">
    <location>
        <begin position="149"/>
        <end position="173"/>
    </location>
</feature>
<gene>
    <name evidence="3" type="ORF">A9Q75_18980</name>
</gene>
<feature type="transmembrane region" description="Helical" evidence="1">
    <location>
        <begin position="185"/>
        <end position="206"/>
    </location>
</feature>
<keyword evidence="1" id="KW-1133">Transmembrane helix</keyword>